<evidence type="ECO:0000313" key="1">
    <source>
        <dbReference type="EMBL" id="CAA9382585.1"/>
    </source>
</evidence>
<organism evidence="1">
    <name type="scientific">uncultured Pseudonocardia sp</name>
    <dbReference type="NCBI Taxonomy" id="211455"/>
    <lineage>
        <taxon>Bacteria</taxon>
        <taxon>Bacillati</taxon>
        <taxon>Actinomycetota</taxon>
        <taxon>Actinomycetes</taxon>
        <taxon>Pseudonocardiales</taxon>
        <taxon>Pseudonocardiaceae</taxon>
        <taxon>Pseudonocardia</taxon>
        <taxon>environmental samples</taxon>
    </lineage>
</organism>
<accession>A0A6J4NAD3</accession>
<name>A0A6J4NAD3_9PSEU</name>
<evidence type="ECO:0008006" key="2">
    <source>
        <dbReference type="Google" id="ProtNLM"/>
    </source>
</evidence>
<sequence length="113" mass="11509">MTAVGDAAPHVPVALPGGTVVVPPVAAGNDGLGDLFTSITRIAEAASPAVVVCGTGAVPVGYAECSRAALELVRAQLVCRRLGSRLALVGSTPELRAVITLLGFDEVLPEHRW</sequence>
<gene>
    <name evidence="1" type="ORF">AVDCRST_MAG66-410</name>
</gene>
<dbReference type="AlphaFoldDB" id="A0A6J4NAD3"/>
<dbReference type="EMBL" id="CADCUS010000055">
    <property type="protein sequence ID" value="CAA9382585.1"/>
    <property type="molecule type" value="Genomic_DNA"/>
</dbReference>
<protein>
    <recommendedName>
        <fullName evidence="2">STAS domain-containing protein</fullName>
    </recommendedName>
</protein>
<reference evidence="1" key="1">
    <citation type="submission" date="2020-02" db="EMBL/GenBank/DDBJ databases">
        <authorList>
            <person name="Meier V. D."/>
        </authorList>
    </citation>
    <scope>NUCLEOTIDE SEQUENCE</scope>
    <source>
        <strain evidence="1">AVDCRST_MAG66</strain>
    </source>
</reference>
<proteinExistence type="predicted"/>